<evidence type="ECO:0000256" key="2">
    <source>
        <dbReference type="ARBA" id="ARBA00022999"/>
    </source>
</evidence>
<organism evidence="8 9">
    <name type="scientific">Gonapodya prolifera (strain JEL478)</name>
    <name type="common">Monoblepharis prolifera</name>
    <dbReference type="NCBI Taxonomy" id="1344416"/>
    <lineage>
        <taxon>Eukaryota</taxon>
        <taxon>Fungi</taxon>
        <taxon>Fungi incertae sedis</taxon>
        <taxon>Chytridiomycota</taxon>
        <taxon>Chytridiomycota incertae sedis</taxon>
        <taxon>Monoblepharidomycetes</taxon>
        <taxon>Monoblepharidales</taxon>
        <taxon>Gonapodyaceae</taxon>
        <taxon>Gonapodya</taxon>
    </lineage>
</organism>
<evidence type="ECO:0000256" key="3">
    <source>
        <dbReference type="PROSITE-ProRule" id="PRU00192"/>
    </source>
</evidence>
<evidence type="ECO:0000259" key="5">
    <source>
        <dbReference type="PROSITE" id="PS50002"/>
    </source>
</evidence>
<feature type="domain" description="Ras-associating" evidence="7">
    <location>
        <begin position="298"/>
        <end position="370"/>
    </location>
</feature>
<dbReference type="STRING" id="1344416.A0A139A032"/>
<dbReference type="PROSITE" id="PS50105">
    <property type="entry name" value="SAM_DOMAIN"/>
    <property type="match status" value="1"/>
</dbReference>
<feature type="compositionally biased region" description="Pro residues" evidence="4">
    <location>
        <begin position="90"/>
        <end position="103"/>
    </location>
</feature>
<dbReference type="PROSITE" id="PS50002">
    <property type="entry name" value="SH3"/>
    <property type="match status" value="2"/>
</dbReference>
<feature type="compositionally biased region" description="Gly residues" evidence="4">
    <location>
        <begin position="472"/>
        <end position="481"/>
    </location>
</feature>
<keyword evidence="9" id="KW-1185">Reference proteome</keyword>
<feature type="domain" description="SAM" evidence="6">
    <location>
        <begin position="10"/>
        <end position="74"/>
    </location>
</feature>
<dbReference type="SMART" id="SM00326">
    <property type="entry name" value="SH3"/>
    <property type="match status" value="2"/>
</dbReference>
<feature type="domain" description="SH3" evidence="5">
    <location>
        <begin position="496"/>
        <end position="554"/>
    </location>
</feature>
<dbReference type="OrthoDB" id="8883818at2759"/>
<dbReference type="PROSITE" id="PS50200">
    <property type="entry name" value="RA"/>
    <property type="match status" value="1"/>
</dbReference>
<dbReference type="PANTHER" id="PTHR46037">
    <property type="entry name" value="PROTEIN ENHANCER OF SEVENLESS 2B"/>
    <property type="match status" value="1"/>
</dbReference>
<dbReference type="Proteomes" id="UP000070544">
    <property type="component" value="Unassembled WGS sequence"/>
</dbReference>
<feature type="region of interest" description="Disordered" evidence="4">
    <location>
        <begin position="466"/>
        <end position="495"/>
    </location>
</feature>
<keyword evidence="2" id="KW-0727">SH2 domain</keyword>
<evidence type="ECO:0000313" key="8">
    <source>
        <dbReference type="EMBL" id="KXS10084.1"/>
    </source>
</evidence>
<dbReference type="InterPro" id="IPR043539">
    <property type="entry name" value="Grb2-like"/>
</dbReference>
<dbReference type="InterPro" id="IPR001452">
    <property type="entry name" value="SH3_domain"/>
</dbReference>
<dbReference type="CDD" id="cd11856">
    <property type="entry name" value="SH3_p47phox_like"/>
    <property type="match status" value="1"/>
</dbReference>
<gene>
    <name evidence="8" type="ORF">M427DRAFT_63019</name>
</gene>
<reference evidence="8 9" key="1">
    <citation type="journal article" date="2015" name="Genome Biol. Evol.">
        <title>Phylogenomic analyses indicate that early fungi evolved digesting cell walls of algal ancestors of land plants.</title>
        <authorList>
            <person name="Chang Y."/>
            <person name="Wang S."/>
            <person name="Sekimoto S."/>
            <person name="Aerts A.L."/>
            <person name="Choi C."/>
            <person name="Clum A."/>
            <person name="LaButti K.M."/>
            <person name="Lindquist E.A."/>
            <person name="Yee Ngan C."/>
            <person name="Ohm R.A."/>
            <person name="Salamov A.A."/>
            <person name="Grigoriev I.V."/>
            <person name="Spatafora J.W."/>
            <person name="Berbee M.L."/>
        </authorList>
    </citation>
    <scope>NUCLEOTIDE SEQUENCE [LARGE SCALE GENOMIC DNA]</scope>
    <source>
        <strain evidence="8 9">JEL478</strain>
    </source>
</reference>
<sequence>MESFGQLPDWSPEQVASWIRALNLNALYPQSFEENEISGDVLAHADHDMLKELGVLSVGHRVSILRGVYDVKVRQGVPFEEFDFVPPPLSTSSPAPPFHPPLSPSASNSPVTPTADKERRILHTQGPGGLRGDVTPPQPTVSDLLHEISRINRELVALREAVAPVQSLVREVEILRAHLSNPSLPTPYSLSSTSSSTPTPFSVASGEMNSHYSSTSTAFSSHSAAVSSGRSFKTAPDDTDREPMMNGSSTISPNTPTAGGGIASAGASGGTSSLWSAVSSNPSMISPGPASPTISASESVIVRVVGHYLQRDGEQQKYMKCQPTENAAGVIEHALKRFKLRDEGGKYGLSSLYQGIERTIQPHERPLALVPIPTAPNLISEQTPTFLLRRQQPPSDAVATQHYIAQKTEDITLRAGDRVRVLSKDPAGWWYVEGPTGGAGWVPAVAFGHGGGTAMGFAMSGQQASPVAQTGSLGGTQGGSGSVSSSASRPGDDDVPKGTYAIATFDYNARATNELSIKKGDRVDVMRKHGAWYLGVLGSVKGWIPSTYVTLHQKSGGSVSSSRSQGSQSQSRQSASGSRPRSTHETTYRPTSPSPLGSATPRLAAAADERDGPVSTPSSTPKPYGQLPAYSRDGGQGGGDLGGAQISAQTRQDIEVLLGDLAGGDQRISSAGAAPMSPRPSFTRPVNR</sequence>
<dbReference type="InterPro" id="IPR036028">
    <property type="entry name" value="SH3-like_dom_sf"/>
</dbReference>
<dbReference type="Pfam" id="PF07653">
    <property type="entry name" value="SH3_2"/>
    <property type="match status" value="2"/>
</dbReference>
<dbReference type="Gene3D" id="1.10.150.50">
    <property type="entry name" value="Transcription Factor, Ets-1"/>
    <property type="match status" value="1"/>
</dbReference>
<feature type="compositionally biased region" description="Polar residues" evidence="4">
    <location>
        <begin position="246"/>
        <end position="257"/>
    </location>
</feature>
<feature type="region of interest" description="Disordered" evidence="4">
    <location>
        <begin position="553"/>
        <end position="647"/>
    </location>
</feature>
<feature type="region of interest" description="Disordered" evidence="4">
    <location>
        <begin position="665"/>
        <end position="688"/>
    </location>
</feature>
<proteinExistence type="predicted"/>
<dbReference type="SUPFAM" id="SSF50044">
    <property type="entry name" value="SH3-domain"/>
    <property type="match status" value="2"/>
</dbReference>
<evidence type="ECO:0000256" key="4">
    <source>
        <dbReference type="SAM" id="MobiDB-lite"/>
    </source>
</evidence>
<dbReference type="InterPro" id="IPR001660">
    <property type="entry name" value="SAM"/>
</dbReference>
<feature type="compositionally biased region" description="Low complexity" evidence="4">
    <location>
        <begin position="210"/>
        <end position="232"/>
    </location>
</feature>
<dbReference type="Gene3D" id="2.30.30.40">
    <property type="entry name" value="SH3 Domains"/>
    <property type="match status" value="2"/>
</dbReference>
<dbReference type="InterPro" id="IPR000159">
    <property type="entry name" value="RA_dom"/>
</dbReference>
<feature type="region of interest" description="Disordered" evidence="4">
    <location>
        <begin position="181"/>
        <end position="266"/>
    </location>
</feature>
<dbReference type="SMART" id="SM00454">
    <property type="entry name" value="SAM"/>
    <property type="match status" value="1"/>
</dbReference>
<feature type="domain" description="SH3" evidence="5">
    <location>
        <begin position="392"/>
        <end position="452"/>
    </location>
</feature>
<accession>A0A139A032</accession>
<dbReference type="AlphaFoldDB" id="A0A139A032"/>
<evidence type="ECO:0000313" key="9">
    <source>
        <dbReference type="Proteomes" id="UP000070544"/>
    </source>
</evidence>
<dbReference type="GO" id="GO:0007165">
    <property type="term" value="P:signal transduction"/>
    <property type="evidence" value="ECO:0007669"/>
    <property type="project" value="InterPro"/>
</dbReference>
<dbReference type="InterPro" id="IPR013761">
    <property type="entry name" value="SAM/pointed_sf"/>
</dbReference>
<feature type="compositionally biased region" description="Low complexity" evidence="4">
    <location>
        <begin position="555"/>
        <end position="580"/>
    </location>
</feature>
<evidence type="ECO:0000259" key="6">
    <source>
        <dbReference type="PROSITE" id="PS50105"/>
    </source>
</evidence>
<feature type="region of interest" description="Disordered" evidence="4">
    <location>
        <begin position="90"/>
        <end position="115"/>
    </location>
</feature>
<dbReference type="CDD" id="cd00174">
    <property type="entry name" value="SH3"/>
    <property type="match status" value="1"/>
</dbReference>
<protein>
    <recommendedName>
        <fullName evidence="10">RA-domain-containing protein</fullName>
    </recommendedName>
</protein>
<dbReference type="PRINTS" id="PR00452">
    <property type="entry name" value="SH3DOMAIN"/>
</dbReference>
<feature type="compositionally biased region" description="Low complexity" evidence="4">
    <location>
        <begin position="181"/>
        <end position="202"/>
    </location>
</feature>
<evidence type="ECO:0000256" key="1">
    <source>
        <dbReference type="ARBA" id="ARBA00022443"/>
    </source>
</evidence>
<dbReference type="SUPFAM" id="SSF47769">
    <property type="entry name" value="SAM/Pointed domain"/>
    <property type="match status" value="1"/>
</dbReference>
<name>A0A139A032_GONPJ</name>
<dbReference type="Pfam" id="PF07647">
    <property type="entry name" value="SAM_2"/>
    <property type="match status" value="1"/>
</dbReference>
<evidence type="ECO:0000259" key="7">
    <source>
        <dbReference type="PROSITE" id="PS50200"/>
    </source>
</evidence>
<dbReference type="Pfam" id="PF00788">
    <property type="entry name" value="RA"/>
    <property type="match status" value="1"/>
</dbReference>
<evidence type="ECO:0008006" key="10">
    <source>
        <dbReference type="Google" id="ProtNLM"/>
    </source>
</evidence>
<feature type="compositionally biased region" description="Polar residues" evidence="4">
    <location>
        <begin position="588"/>
        <end position="597"/>
    </location>
</feature>
<dbReference type="EMBL" id="KQ965838">
    <property type="protein sequence ID" value="KXS10084.1"/>
    <property type="molecule type" value="Genomic_DNA"/>
</dbReference>
<keyword evidence="1 3" id="KW-0728">SH3 domain</keyword>